<organism evidence="1 2">
    <name type="scientific">Ruegeria profundi</name>
    <dbReference type="NCBI Taxonomy" id="1685378"/>
    <lineage>
        <taxon>Bacteria</taxon>
        <taxon>Pseudomonadati</taxon>
        <taxon>Pseudomonadota</taxon>
        <taxon>Alphaproteobacteria</taxon>
        <taxon>Rhodobacterales</taxon>
        <taxon>Roseobacteraceae</taxon>
        <taxon>Ruegeria</taxon>
    </lineage>
</organism>
<protein>
    <submittedName>
        <fullName evidence="1">Uncharacterized protein</fullName>
    </submittedName>
</protein>
<dbReference type="AlphaFoldDB" id="A0A0X3TS24"/>
<evidence type="ECO:0000313" key="2">
    <source>
        <dbReference type="Proteomes" id="UP000053690"/>
    </source>
</evidence>
<evidence type="ECO:0000313" key="1">
    <source>
        <dbReference type="EMBL" id="KUJ78518.1"/>
    </source>
</evidence>
<accession>A0A0X3TS24</accession>
<keyword evidence="2" id="KW-1185">Reference proteome</keyword>
<dbReference type="Proteomes" id="UP000053690">
    <property type="component" value="Unassembled WGS sequence"/>
</dbReference>
<dbReference type="OrthoDB" id="7877376at2"/>
<sequence length="100" mass="11817">MAERVHLTEAQMIEILNRLEIRFLERLTLEKDHKTFVKPRLASGEKPARNGGRPRSQYVGQLHLSILEEDEAWFKMTAQANNLQYGKFFTYLRQIFEQHG</sequence>
<proteinExistence type="predicted"/>
<dbReference type="EMBL" id="LQBP01000006">
    <property type="protein sequence ID" value="KUJ78518.1"/>
    <property type="molecule type" value="Genomic_DNA"/>
</dbReference>
<dbReference type="RefSeq" id="WP_068337457.1">
    <property type="nucleotide sequence ID" value="NZ_LQBP01000006.1"/>
</dbReference>
<reference evidence="2" key="1">
    <citation type="submission" date="2015-12" db="EMBL/GenBank/DDBJ databases">
        <authorList>
            <person name="Zhang G."/>
            <person name="Stingl U."/>
        </authorList>
    </citation>
    <scope>NUCLEOTIDE SEQUENCE [LARGE SCALE GENOMIC DNA]</scope>
    <source>
        <strain evidence="2">ZGT108</strain>
    </source>
</reference>
<comment type="caution">
    <text evidence="1">The sequence shown here is derived from an EMBL/GenBank/DDBJ whole genome shotgun (WGS) entry which is preliminary data.</text>
</comment>
<name>A0A0X3TS24_9RHOB</name>
<gene>
    <name evidence="1" type="ORF">AVO44_12440</name>
</gene>